<keyword evidence="3" id="KW-0808">Transferase</keyword>
<dbReference type="Gene3D" id="3.30.565.10">
    <property type="entry name" value="Histidine kinase-like ATPase, C-terminal domain"/>
    <property type="match status" value="1"/>
</dbReference>
<dbReference type="PROSITE" id="PS50109">
    <property type="entry name" value="HIS_KIN"/>
    <property type="match status" value="1"/>
</dbReference>
<dbReference type="Gene3D" id="3.40.50.2300">
    <property type="match status" value="1"/>
</dbReference>
<dbReference type="InterPro" id="IPR004358">
    <property type="entry name" value="Sig_transdc_His_kin-like_C"/>
</dbReference>
<evidence type="ECO:0000259" key="6">
    <source>
        <dbReference type="PROSITE" id="PS50110"/>
    </source>
</evidence>
<dbReference type="CDD" id="cd00156">
    <property type="entry name" value="REC"/>
    <property type="match status" value="1"/>
</dbReference>
<dbReference type="SUPFAM" id="SSF52172">
    <property type="entry name" value="CheY-like"/>
    <property type="match status" value="1"/>
</dbReference>
<proteinExistence type="predicted"/>
<name>A0A0F9FHZ8_9ZZZZ</name>
<dbReference type="GO" id="GO:0000155">
    <property type="term" value="F:phosphorelay sensor kinase activity"/>
    <property type="evidence" value="ECO:0007669"/>
    <property type="project" value="TreeGrafter"/>
</dbReference>
<dbReference type="InterPro" id="IPR011006">
    <property type="entry name" value="CheY-like_superfamily"/>
</dbReference>
<comment type="caution">
    <text evidence="7">The sequence shown here is derived from an EMBL/GenBank/DDBJ whole genome shotgun (WGS) entry which is preliminary data.</text>
</comment>
<dbReference type="InterPro" id="IPR005467">
    <property type="entry name" value="His_kinase_dom"/>
</dbReference>
<comment type="catalytic activity">
    <reaction evidence="1">
        <text>ATP + protein L-histidine = ADP + protein N-phospho-L-histidine.</text>
        <dbReference type="EC" id="2.7.13.3"/>
    </reaction>
</comment>
<dbReference type="GO" id="GO:0005886">
    <property type="term" value="C:plasma membrane"/>
    <property type="evidence" value="ECO:0007669"/>
    <property type="project" value="TreeGrafter"/>
</dbReference>
<dbReference type="EMBL" id="LAZR01021278">
    <property type="protein sequence ID" value="KKL85873.1"/>
    <property type="molecule type" value="Genomic_DNA"/>
</dbReference>
<dbReference type="InterPro" id="IPR001789">
    <property type="entry name" value="Sig_transdc_resp-reg_receiver"/>
</dbReference>
<dbReference type="InterPro" id="IPR003594">
    <property type="entry name" value="HATPase_dom"/>
</dbReference>
<feature type="domain" description="Response regulatory" evidence="6">
    <location>
        <begin position="62"/>
        <end position="178"/>
    </location>
</feature>
<feature type="domain" description="Histidine kinase" evidence="5">
    <location>
        <begin position="1"/>
        <end position="43"/>
    </location>
</feature>
<evidence type="ECO:0000313" key="7">
    <source>
        <dbReference type="EMBL" id="KKL85873.1"/>
    </source>
</evidence>
<keyword evidence="4" id="KW-0418">Kinase</keyword>
<evidence type="ECO:0000256" key="4">
    <source>
        <dbReference type="ARBA" id="ARBA00022777"/>
    </source>
</evidence>
<accession>A0A0F9FHZ8</accession>
<evidence type="ECO:0000256" key="2">
    <source>
        <dbReference type="ARBA" id="ARBA00012438"/>
    </source>
</evidence>
<dbReference type="PROSITE" id="PS50110">
    <property type="entry name" value="RESPONSE_REGULATORY"/>
    <property type="match status" value="1"/>
</dbReference>
<dbReference type="Pfam" id="PF00072">
    <property type="entry name" value="Response_reg"/>
    <property type="match status" value="1"/>
</dbReference>
<feature type="non-terminal residue" evidence="7">
    <location>
        <position position="1"/>
    </location>
</feature>
<dbReference type="SMART" id="SM00448">
    <property type="entry name" value="REC"/>
    <property type="match status" value="1"/>
</dbReference>
<dbReference type="InterPro" id="IPR036890">
    <property type="entry name" value="HATPase_C_sf"/>
</dbReference>
<organism evidence="7">
    <name type="scientific">marine sediment metagenome</name>
    <dbReference type="NCBI Taxonomy" id="412755"/>
    <lineage>
        <taxon>unclassified sequences</taxon>
        <taxon>metagenomes</taxon>
        <taxon>ecological metagenomes</taxon>
    </lineage>
</organism>
<evidence type="ECO:0000256" key="3">
    <source>
        <dbReference type="ARBA" id="ARBA00022679"/>
    </source>
</evidence>
<evidence type="ECO:0000259" key="5">
    <source>
        <dbReference type="PROSITE" id="PS50109"/>
    </source>
</evidence>
<dbReference type="PANTHER" id="PTHR43047:SF72">
    <property type="entry name" value="OSMOSENSING HISTIDINE PROTEIN KINASE SLN1"/>
    <property type="match status" value="1"/>
</dbReference>
<dbReference type="SUPFAM" id="SSF55874">
    <property type="entry name" value="ATPase domain of HSP90 chaperone/DNA topoisomerase II/histidine kinase"/>
    <property type="match status" value="1"/>
</dbReference>
<protein>
    <recommendedName>
        <fullName evidence="2">histidine kinase</fullName>
        <ecNumber evidence="2">2.7.13.3</ecNumber>
    </recommendedName>
</protein>
<reference evidence="7" key="1">
    <citation type="journal article" date="2015" name="Nature">
        <title>Complex archaea that bridge the gap between prokaryotes and eukaryotes.</title>
        <authorList>
            <person name="Spang A."/>
            <person name="Saw J.H."/>
            <person name="Jorgensen S.L."/>
            <person name="Zaremba-Niedzwiedzka K."/>
            <person name="Martijn J."/>
            <person name="Lind A.E."/>
            <person name="van Eijk R."/>
            <person name="Schleper C."/>
            <person name="Guy L."/>
            <person name="Ettema T.J."/>
        </authorList>
    </citation>
    <scope>NUCLEOTIDE SEQUENCE</scope>
</reference>
<dbReference type="AlphaFoldDB" id="A0A0F9FHZ8"/>
<dbReference type="GO" id="GO:0009927">
    <property type="term" value="F:histidine phosphotransfer kinase activity"/>
    <property type="evidence" value="ECO:0007669"/>
    <property type="project" value="TreeGrafter"/>
</dbReference>
<sequence length="184" mass="20577">IGKGTGMGLAVVNGIVEGHGGAITAHSEIGKGSTFHVYFPLVEEKEELKEKIEAPVPTGNERILCIDDEQSVIKLIKQMLEQLGYKVEARTSSVEALEFFRERPNRFDLVITDMTMPDMTGDQLAKKMMKIRPDIPIILCTGFSERTSEKEAEKMGIRTFLMKPFKMRSLGDTVRKVLDQTNAD</sequence>
<evidence type="ECO:0000256" key="1">
    <source>
        <dbReference type="ARBA" id="ARBA00000085"/>
    </source>
</evidence>
<gene>
    <name evidence="7" type="ORF">LCGC14_1950370</name>
</gene>
<dbReference type="Pfam" id="PF02518">
    <property type="entry name" value="HATPase_c"/>
    <property type="match status" value="1"/>
</dbReference>
<dbReference type="PRINTS" id="PR00344">
    <property type="entry name" value="BCTRLSENSOR"/>
</dbReference>
<dbReference type="PANTHER" id="PTHR43047">
    <property type="entry name" value="TWO-COMPONENT HISTIDINE PROTEIN KINASE"/>
    <property type="match status" value="1"/>
</dbReference>
<dbReference type="EC" id="2.7.13.3" evidence="2"/>